<dbReference type="Proteomes" id="UP001139012">
    <property type="component" value="Unassembled WGS sequence"/>
</dbReference>
<feature type="domain" description="DUF2059" evidence="2">
    <location>
        <begin position="89"/>
        <end position="144"/>
    </location>
</feature>
<organism evidence="3 6">
    <name type="scientific">Bradyrhizobium zhengyangense</name>
    <dbReference type="NCBI Taxonomy" id="2911009"/>
    <lineage>
        <taxon>Bacteria</taxon>
        <taxon>Pseudomonadati</taxon>
        <taxon>Pseudomonadota</taxon>
        <taxon>Alphaproteobacteria</taxon>
        <taxon>Hyphomicrobiales</taxon>
        <taxon>Nitrobacteraceae</taxon>
        <taxon>Bradyrhizobium</taxon>
    </lineage>
</organism>
<reference evidence="3" key="1">
    <citation type="submission" date="2022-01" db="EMBL/GenBank/DDBJ databases">
        <title>Genome sequnece data of strain Bradyrhizobium sp. nov.</title>
        <authorList>
            <person name="Zhang J."/>
        </authorList>
    </citation>
    <scope>NUCLEOTIDE SEQUENCE</scope>
    <source>
        <strain evidence="4">WYCCWR 12774</strain>
        <strain evidence="3">WYCCWR 13023</strain>
    </source>
</reference>
<evidence type="ECO:0000313" key="6">
    <source>
        <dbReference type="Proteomes" id="UP001139054"/>
    </source>
</evidence>
<dbReference type="RefSeq" id="WP_237871449.1">
    <property type="nucleotide sequence ID" value="NZ_JAKLTY010000038.1"/>
</dbReference>
<gene>
    <name evidence="4" type="ORF">L6637_17020</name>
    <name evidence="3" type="ORF">L6654_37295</name>
</gene>
<proteinExistence type="predicted"/>
<keyword evidence="5" id="KW-1185">Reference proteome</keyword>
<dbReference type="Pfam" id="PF09832">
    <property type="entry name" value="DUF2059"/>
    <property type="match status" value="1"/>
</dbReference>
<dbReference type="InterPro" id="IPR018637">
    <property type="entry name" value="DUF2059"/>
</dbReference>
<evidence type="ECO:0000313" key="3">
    <source>
        <dbReference type="EMBL" id="MCG2632278.1"/>
    </source>
</evidence>
<dbReference type="EMBL" id="JAKLUA010000004">
    <property type="protein sequence ID" value="MCG2668665.1"/>
    <property type="molecule type" value="Genomic_DNA"/>
</dbReference>
<dbReference type="Proteomes" id="UP001139054">
    <property type="component" value="Unassembled WGS sequence"/>
</dbReference>
<keyword evidence="1" id="KW-0732">Signal</keyword>
<evidence type="ECO:0000259" key="2">
    <source>
        <dbReference type="Pfam" id="PF09832"/>
    </source>
</evidence>
<comment type="caution">
    <text evidence="3">The sequence shown here is derived from an EMBL/GenBank/DDBJ whole genome shotgun (WGS) entry which is preliminary data.</text>
</comment>
<evidence type="ECO:0000313" key="5">
    <source>
        <dbReference type="Proteomes" id="UP001139012"/>
    </source>
</evidence>
<protein>
    <submittedName>
        <fullName evidence="3">DUF2059 domain-containing protein</fullName>
    </submittedName>
</protein>
<feature type="chain" id="PRO_5040855876" evidence="1">
    <location>
        <begin position="22"/>
        <end position="163"/>
    </location>
</feature>
<feature type="signal peptide" evidence="1">
    <location>
        <begin position="1"/>
        <end position="21"/>
    </location>
</feature>
<name>A0A9X1UER5_9BRAD</name>
<evidence type="ECO:0000313" key="4">
    <source>
        <dbReference type="EMBL" id="MCG2668665.1"/>
    </source>
</evidence>
<sequence length="163" mass="17946">MYKVLTIIVCAILFTMGLARADDPSPAAMDAARRLVTTLRVTDQYKVLLPGILFSLRPVLSQDRPEIERDFDAAVPAILEAGQSKYSNSMIERAAAAYAANFSADELHAIEAFYGSAVGQKYTGKSHELSEIGRQIGDEISREATDEIKAQMTRLLRDKGHKL</sequence>
<accession>A0A9X1UER5</accession>
<dbReference type="EMBL" id="JAKLTY010000038">
    <property type="protein sequence ID" value="MCG2632278.1"/>
    <property type="molecule type" value="Genomic_DNA"/>
</dbReference>
<evidence type="ECO:0000256" key="1">
    <source>
        <dbReference type="SAM" id="SignalP"/>
    </source>
</evidence>
<dbReference type="AlphaFoldDB" id="A0A9X1UER5"/>